<protein>
    <submittedName>
        <fullName evidence="1">Uncharacterized protein</fullName>
    </submittedName>
</protein>
<organism evidence="1 2">
    <name type="scientific">Levilactobacillus brevis ATCC 14869 = DSM 20054</name>
    <dbReference type="NCBI Taxonomy" id="649758"/>
    <lineage>
        <taxon>Bacteria</taxon>
        <taxon>Bacillati</taxon>
        <taxon>Bacillota</taxon>
        <taxon>Bacilli</taxon>
        <taxon>Lactobacillales</taxon>
        <taxon>Lactobacillaceae</taxon>
        <taxon>Levilactobacillus</taxon>
    </lineage>
</organism>
<name>U2PQI3_LEVBR</name>
<dbReference type="Proteomes" id="UP000016644">
    <property type="component" value="Unassembled WGS sequence"/>
</dbReference>
<dbReference type="EMBL" id="AWVK01000003">
    <property type="protein sequence ID" value="ERK46019.1"/>
    <property type="molecule type" value="Genomic_DNA"/>
</dbReference>
<accession>U2PQI3</accession>
<sequence length="47" mass="5454">MISGNQHADDGRRALEYFKNITIKTLLTHCCNITKINVIFDLGEWIF</sequence>
<dbReference type="HOGENOM" id="CLU_3169391_0_0_9"/>
<reference evidence="1 2" key="1">
    <citation type="submission" date="2013-06" db="EMBL/GenBank/DDBJ databases">
        <authorList>
            <person name="Weinstock G."/>
            <person name="Sodergren E."/>
            <person name="Lobos E.A."/>
            <person name="Fulton L."/>
            <person name="Fulton R."/>
            <person name="Courtney L."/>
            <person name="Fronick C."/>
            <person name="O'Laughlin M."/>
            <person name="Godfrey J."/>
            <person name="Wilson R.M."/>
            <person name="Miner T."/>
            <person name="Farmer C."/>
            <person name="Delehaunty K."/>
            <person name="Cordes M."/>
            <person name="Minx P."/>
            <person name="Tomlinson C."/>
            <person name="Chen J."/>
            <person name="Wollam A."/>
            <person name="Pepin K.H."/>
            <person name="Bhonagiri V."/>
            <person name="Zhang X."/>
            <person name="Warren W."/>
            <person name="Mitreva M."/>
            <person name="Mardis E.R."/>
            <person name="Wilson R.K."/>
        </authorList>
    </citation>
    <scope>NUCLEOTIDE SEQUENCE [LARGE SCALE GENOMIC DNA]</scope>
    <source>
        <strain evidence="1 2">ATCC 14869</strain>
    </source>
</reference>
<evidence type="ECO:0000313" key="2">
    <source>
        <dbReference type="Proteomes" id="UP000016644"/>
    </source>
</evidence>
<proteinExistence type="predicted"/>
<evidence type="ECO:0000313" key="1">
    <source>
        <dbReference type="EMBL" id="ERK46019.1"/>
    </source>
</evidence>
<comment type="caution">
    <text evidence="1">The sequence shown here is derived from an EMBL/GenBank/DDBJ whole genome shotgun (WGS) entry which is preliminary data.</text>
</comment>
<dbReference type="AlphaFoldDB" id="U2PQI3"/>
<gene>
    <name evidence="1" type="ORF">HMPREF0495_00084</name>
</gene>